<dbReference type="AlphaFoldDB" id="A0AA48M5U0"/>
<keyword evidence="1" id="KW-0808">Transferase</keyword>
<evidence type="ECO:0000256" key="2">
    <source>
        <dbReference type="ARBA" id="ARBA00023315"/>
    </source>
</evidence>
<evidence type="ECO:0000256" key="1">
    <source>
        <dbReference type="ARBA" id="ARBA00022679"/>
    </source>
</evidence>
<feature type="domain" description="Poly-beta-hydroxybutyrate polymerase N-terminal" evidence="3">
    <location>
        <begin position="108"/>
        <end position="275"/>
    </location>
</feature>
<dbReference type="InterPro" id="IPR022211">
    <property type="entry name" value="PHBC_N"/>
</dbReference>
<dbReference type="PANTHER" id="PTHR36837:SF5">
    <property type="entry name" value="POLY-3-HYDROXYBUTYRATE SYNTHASE"/>
    <property type="match status" value="1"/>
</dbReference>
<keyword evidence="2" id="KW-0012">Acyltransferase</keyword>
<dbReference type="EMBL" id="OY288114">
    <property type="protein sequence ID" value="CAJ0885736.1"/>
    <property type="molecule type" value="Genomic_DNA"/>
</dbReference>
<name>A0AA48M5U0_9ZZZZ</name>
<evidence type="ECO:0000259" key="4">
    <source>
        <dbReference type="Pfam" id="PF12551"/>
    </source>
</evidence>
<dbReference type="Pfam" id="PF07167">
    <property type="entry name" value="PhaC_N"/>
    <property type="match status" value="1"/>
</dbReference>
<dbReference type="GO" id="GO:0042619">
    <property type="term" value="P:poly-hydroxybutyrate biosynthetic process"/>
    <property type="evidence" value="ECO:0007669"/>
    <property type="project" value="InterPro"/>
</dbReference>
<accession>A0AA48M5U0</accession>
<protein>
    <submittedName>
        <fullName evidence="5">Polyhydroxyalkanoate synthase</fullName>
    </submittedName>
</protein>
<reference evidence="5" key="1">
    <citation type="submission" date="2023-07" db="EMBL/GenBank/DDBJ databases">
        <authorList>
            <person name="Pelsma A.J. K."/>
        </authorList>
    </citation>
    <scope>NUCLEOTIDE SEQUENCE</scope>
</reference>
<dbReference type="PANTHER" id="PTHR36837">
    <property type="entry name" value="POLY(3-HYDROXYALKANOATE) POLYMERASE SUBUNIT PHAC"/>
    <property type="match status" value="1"/>
</dbReference>
<dbReference type="GO" id="GO:0016746">
    <property type="term" value="F:acyltransferase activity"/>
    <property type="evidence" value="ECO:0007669"/>
    <property type="project" value="UniProtKB-KW"/>
</dbReference>
<dbReference type="InterPro" id="IPR051321">
    <property type="entry name" value="PHA/PHB_synthase"/>
</dbReference>
<gene>
    <name evidence="5" type="primary">phbC/phaC</name>
    <name evidence="5" type="ORF">AMST5_03643</name>
</gene>
<dbReference type="Pfam" id="PF12551">
    <property type="entry name" value="PHBC_N"/>
    <property type="match status" value="1"/>
</dbReference>
<sequence length="598" mass="67298">MSNTLKHLVAVAPERRAAPPLMPLVHPQSFETVDRALRAAAARFTHGISPHAQLSAWFDWTAHLARAPGHQLELMSEAFASSARLAHFSLHNLFSDHAQRPFAPDPSDHRFDDPAWGTFPYALIEQAFLAQRDWWSKATREQRGMRPNTAARVSFLALKHLDAFAPSNFPLLNPVVIDRIQREGGANLLRGLEYFLEDFSDIATQSNGEGNGFVVGKDVAATPGEVIYRNHLMELIQYSPATETVRAEPVLIVPAWIMKYYVLDLAAHHSLVRYLVERGFTVFMISWRNPTAEDRDISLNDYRTHGVMAALDVVNAVVPDRKVHAAGYCLGGTLLSIAAATMARDNDDRLASVTLLASQTDFSEPGDLMLFVDWAQVAFLEDMMWDQGYLDTHQMAGVFMALRSNELFWARAIREYLLGEREHPTDLMAWSEDQTRMPYRMHSEYLRGLFLENRLTAGRFAVENEVIALKDINAPMFVVGTETDHISPWRSVYKAHLFTDNEMTFVLTNGGHNAGIVSEPGHPGRRFHVGVRGRQEPYVSADHWRERARLIEGSWWPAWAAWLEQRGSAEPVAPPQMGAPDKGFVALEPAPGAYVRQR</sequence>
<dbReference type="SUPFAM" id="SSF53474">
    <property type="entry name" value="alpha/beta-Hydrolases"/>
    <property type="match status" value="1"/>
</dbReference>
<dbReference type="Gene3D" id="3.40.50.1820">
    <property type="entry name" value="alpha/beta hydrolase"/>
    <property type="match status" value="1"/>
</dbReference>
<dbReference type="InterPro" id="IPR029058">
    <property type="entry name" value="AB_hydrolase_fold"/>
</dbReference>
<evidence type="ECO:0000313" key="5">
    <source>
        <dbReference type="EMBL" id="CAJ0885736.1"/>
    </source>
</evidence>
<feature type="domain" description="Poly-beta-hydroxybutyrate polymerase N-terminal" evidence="4">
    <location>
        <begin position="29"/>
        <end position="69"/>
    </location>
</feature>
<evidence type="ECO:0000259" key="3">
    <source>
        <dbReference type="Pfam" id="PF07167"/>
    </source>
</evidence>
<proteinExistence type="predicted"/>
<organism evidence="5">
    <name type="scientific">freshwater sediment metagenome</name>
    <dbReference type="NCBI Taxonomy" id="556182"/>
    <lineage>
        <taxon>unclassified sequences</taxon>
        <taxon>metagenomes</taxon>
        <taxon>ecological metagenomes</taxon>
    </lineage>
</organism>
<dbReference type="InterPro" id="IPR010941">
    <property type="entry name" value="PhaC_N"/>
</dbReference>